<dbReference type="InterPro" id="IPR054722">
    <property type="entry name" value="PolX-like_BBD"/>
</dbReference>
<dbReference type="Proteomes" id="UP000429523">
    <property type="component" value="Unassembled WGS sequence"/>
</dbReference>
<dbReference type="Proteomes" id="UP000440367">
    <property type="component" value="Unassembled WGS sequence"/>
</dbReference>
<dbReference type="EMBL" id="QXGD01000303">
    <property type="protein sequence ID" value="KAE9244093.1"/>
    <property type="molecule type" value="Genomic_DNA"/>
</dbReference>
<accession>A0A6A3YSJ5</accession>
<sequence length="202" mass="22703">MRTGHVMAGTVRPANFVFKGNSKREYPKNKSKNKRNGNSAGGNNNGNRGKNRQHQNRQESSDDDDYRRNKPRERKRRQDDSDDDNEADGNHRKVFRQERRESGLIAVATASNSPLSLTAHANVDLDTTWTIDSGCTRHVTHEAQWFSNISASGGSITVGGKNQIPIEGIGRVELEVIDSKRNMKKLILHDVLYAPQLHFSLL</sequence>
<evidence type="ECO:0000313" key="7">
    <source>
        <dbReference type="EMBL" id="KAE9222159.1"/>
    </source>
</evidence>
<feature type="compositionally biased region" description="Basic and acidic residues" evidence="1">
    <location>
        <begin position="56"/>
        <end position="68"/>
    </location>
</feature>
<reference evidence="10 11" key="1">
    <citation type="submission" date="2018-08" db="EMBL/GenBank/DDBJ databases">
        <title>Genomic investigation of the strawberry pathogen Phytophthora fragariae indicates pathogenicity is determined by transcriptional variation in three key races.</title>
        <authorList>
            <person name="Adams T.M."/>
            <person name="Armitage A.D."/>
            <person name="Sobczyk M.K."/>
            <person name="Bates H.J."/>
            <person name="Dunwell J.M."/>
            <person name="Nellist C.F."/>
            <person name="Harrison R.J."/>
        </authorList>
    </citation>
    <scope>NUCLEOTIDE SEQUENCE [LARGE SCALE GENOMIC DNA]</scope>
    <source>
        <strain evidence="9 12">A4</strain>
        <strain evidence="8 13">BC-1</strain>
        <strain evidence="7 11">NOV-27</strain>
        <strain evidence="6 14">NOV-5</strain>
        <strain evidence="5 15">NOV-71</strain>
        <strain evidence="3 10">NOV-9</strain>
        <strain evidence="4 16">SCRP245</strain>
    </source>
</reference>
<feature type="domain" description="Retrovirus-related Pol polyprotein from transposon TNT 1-94-like beta-barrel" evidence="2">
    <location>
        <begin position="129"/>
        <end position="202"/>
    </location>
</feature>
<gene>
    <name evidence="9" type="ORF">PF001_g6144</name>
    <name evidence="8" type="ORF">PF002_g7945</name>
    <name evidence="7" type="ORF">PF005_g6800</name>
    <name evidence="6" type="ORF">PF006_g5114</name>
    <name evidence="5" type="ORF">PF007_g6849</name>
    <name evidence="3" type="ORF">PF009_g7308</name>
    <name evidence="4" type="ORF">PF011_g4933</name>
</gene>
<feature type="region of interest" description="Disordered" evidence="1">
    <location>
        <begin position="1"/>
        <end position="100"/>
    </location>
</feature>
<evidence type="ECO:0000313" key="12">
    <source>
        <dbReference type="Proteomes" id="UP000437068"/>
    </source>
</evidence>
<evidence type="ECO:0000256" key="1">
    <source>
        <dbReference type="SAM" id="MobiDB-lite"/>
    </source>
</evidence>
<evidence type="ECO:0000313" key="10">
    <source>
        <dbReference type="Proteomes" id="UP000429523"/>
    </source>
</evidence>
<dbReference type="Proteomes" id="UP000460718">
    <property type="component" value="Unassembled WGS sequence"/>
</dbReference>
<dbReference type="Pfam" id="PF22936">
    <property type="entry name" value="Pol_BBD"/>
    <property type="match status" value="1"/>
</dbReference>
<dbReference type="EMBL" id="QXGE01000241">
    <property type="protein sequence ID" value="KAE9318883.1"/>
    <property type="molecule type" value="Genomic_DNA"/>
</dbReference>
<evidence type="ECO:0000313" key="15">
    <source>
        <dbReference type="Proteomes" id="UP000441208"/>
    </source>
</evidence>
<evidence type="ECO:0000259" key="2">
    <source>
        <dbReference type="Pfam" id="PF22936"/>
    </source>
</evidence>
<evidence type="ECO:0000313" key="14">
    <source>
        <dbReference type="Proteomes" id="UP000440732"/>
    </source>
</evidence>
<evidence type="ECO:0000313" key="11">
    <source>
        <dbReference type="Proteomes" id="UP000433483"/>
    </source>
</evidence>
<dbReference type="EMBL" id="QXFZ01000264">
    <property type="protein sequence ID" value="KAE9124035.1"/>
    <property type="molecule type" value="Genomic_DNA"/>
</dbReference>
<dbReference type="Proteomes" id="UP000440732">
    <property type="component" value="Unassembled WGS sequence"/>
</dbReference>
<dbReference type="Proteomes" id="UP000441208">
    <property type="component" value="Unassembled WGS sequence"/>
</dbReference>
<evidence type="ECO:0000313" key="3">
    <source>
        <dbReference type="EMBL" id="KAE8942944.1"/>
    </source>
</evidence>
<evidence type="ECO:0000313" key="16">
    <source>
        <dbReference type="Proteomes" id="UP000460718"/>
    </source>
</evidence>
<dbReference type="Proteomes" id="UP000433483">
    <property type="component" value="Unassembled WGS sequence"/>
</dbReference>
<comment type="caution">
    <text evidence="7">The sequence shown here is derived from an EMBL/GenBank/DDBJ whole genome shotgun (WGS) entry which is preliminary data.</text>
</comment>
<dbReference type="EMBL" id="QXGA01000185">
    <property type="protein sequence ID" value="KAE9150521.1"/>
    <property type="molecule type" value="Genomic_DNA"/>
</dbReference>
<evidence type="ECO:0000313" key="13">
    <source>
        <dbReference type="Proteomes" id="UP000440367"/>
    </source>
</evidence>
<evidence type="ECO:0000313" key="5">
    <source>
        <dbReference type="EMBL" id="KAE9124035.1"/>
    </source>
</evidence>
<dbReference type="EMBL" id="QXFW01000185">
    <property type="protein sequence ID" value="KAE9021451.1"/>
    <property type="molecule type" value="Genomic_DNA"/>
</dbReference>
<feature type="compositionally biased region" description="Basic and acidic residues" evidence="1">
    <location>
        <begin position="88"/>
        <end position="100"/>
    </location>
</feature>
<evidence type="ECO:0000313" key="4">
    <source>
        <dbReference type="EMBL" id="KAE9021451.1"/>
    </source>
</evidence>
<dbReference type="OrthoDB" id="124214at2759"/>
<evidence type="ECO:0000313" key="8">
    <source>
        <dbReference type="EMBL" id="KAE9244093.1"/>
    </source>
</evidence>
<keyword evidence="11" id="KW-1185">Reference proteome</keyword>
<dbReference type="Proteomes" id="UP000437068">
    <property type="component" value="Unassembled WGS sequence"/>
</dbReference>
<name>A0A6A3YSJ5_9STRA</name>
<proteinExistence type="predicted"/>
<dbReference type="EMBL" id="QXGF01000279">
    <property type="protein sequence ID" value="KAE8942944.1"/>
    <property type="molecule type" value="Genomic_DNA"/>
</dbReference>
<organism evidence="7 11">
    <name type="scientific">Phytophthora fragariae</name>
    <dbReference type="NCBI Taxonomy" id="53985"/>
    <lineage>
        <taxon>Eukaryota</taxon>
        <taxon>Sar</taxon>
        <taxon>Stramenopiles</taxon>
        <taxon>Oomycota</taxon>
        <taxon>Peronosporomycetes</taxon>
        <taxon>Peronosporales</taxon>
        <taxon>Peronosporaceae</taxon>
        <taxon>Phytophthora</taxon>
    </lineage>
</organism>
<evidence type="ECO:0000313" key="9">
    <source>
        <dbReference type="EMBL" id="KAE9318883.1"/>
    </source>
</evidence>
<dbReference type="AlphaFoldDB" id="A0A6A3YSJ5"/>
<protein>
    <recommendedName>
        <fullName evidence="2">Retrovirus-related Pol polyprotein from transposon TNT 1-94-like beta-barrel domain-containing protein</fullName>
    </recommendedName>
</protein>
<dbReference type="EMBL" id="QXGB01000261">
    <property type="protein sequence ID" value="KAE9222159.1"/>
    <property type="molecule type" value="Genomic_DNA"/>
</dbReference>
<evidence type="ECO:0000313" key="6">
    <source>
        <dbReference type="EMBL" id="KAE9150521.1"/>
    </source>
</evidence>